<dbReference type="AlphaFoldDB" id="A0A7K1TH57"/>
<evidence type="ECO:0000259" key="2">
    <source>
        <dbReference type="Pfam" id="PF05257"/>
    </source>
</evidence>
<keyword evidence="4" id="KW-1185">Reference proteome</keyword>
<evidence type="ECO:0000313" key="4">
    <source>
        <dbReference type="Proteomes" id="UP000441336"/>
    </source>
</evidence>
<feature type="signal peptide" evidence="1">
    <location>
        <begin position="1"/>
        <end position="22"/>
    </location>
</feature>
<feature type="domain" description="Peptidase C51" evidence="2">
    <location>
        <begin position="71"/>
        <end position="138"/>
    </location>
</feature>
<dbReference type="Pfam" id="PF05257">
    <property type="entry name" value="CHAP"/>
    <property type="match status" value="1"/>
</dbReference>
<name>A0A7K1TH57_9BACT</name>
<dbReference type="EMBL" id="WQKZ01000003">
    <property type="protein sequence ID" value="MVN77745.1"/>
    <property type="molecule type" value="Genomic_DNA"/>
</dbReference>
<sequence length="190" mass="20352">MRSIRTCLIALLILFAAGQSRADGRADSSASRRVRVVSIARSLVGIREVGRNAGAAVERLIQFAGGKVGDAYCSWTVVYSMRKAGILVPRFGKARSWFDAAHTIWRAGRQLVGKLAPQPGDVLGFTWGHPDICHVETLVAPWGTGPSVRAVGGNTGGGGALKREGEGVYENWRLKRLIAAVANPIDNPTY</sequence>
<comment type="caution">
    <text evidence="3">The sequence shown here is derived from an EMBL/GenBank/DDBJ whole genome shotgun (WGS) entry which is preliminary data.</text>
</comment>
<keyword evidence="1" id="KW-0732">Signal</keyword>
<organism evidence="3 4">
    <name type="scientific">Hymenobacter ginkgonis</name>
    <dbReference type="NCBI Taxonomy" id="2682976"/>
    <lineage>
        <taxon>Bacteria</taxon>
        <taxon>Pseudomonadati</taxon>
        <taxon>Bacteroidota</taxon>
        <taxon>Cytophagia</taxon>
        <taxon>Cytophagales</taxon>
        <taxon>Hymenobacteraceae</taxon>
        <taxon>Hymenobacter</taxon>
    </lineage>
</organism>
<reference evidence="3 4" key="1">
    <citation type="submission" date="2019-12" db="EMBL/GenBank/DDBJ databases">
        <title>Hymenobacter sp. HMF4947 Genome sequencing and assembly.</title>
        <authorList>
            <person name="Kang H."/>
            <person name="Cha I."/>
            <person name="Kim H."/>
            <person name="Joh K."/>
        </authorList>
    </citation>
    <scope>NUCLEOTIDE SEQUENCE [LARGE SCALE GENOMIC DNA]</scope>
    <source>
        <strain evidence="3 4">HMF4947</strain>
    </source>
</reference>
<evidence type="ECO:0000313" key="3">
    <source>
        <dbReference type="EMBL" id="MVN77745.1"/>
    </source>
</evidence>
<accession>A0A7K1TH57</accession>
<dbReference type="Proteomes" id="UP000441336">
    <property type="component" value="Unassembled WGS sequence"/>
</dbReference>
<dbReference type="InterPro" id="IPR007921">
    <property type="entry name" value="CHAP_dom"/>
</dbReference>
<gene>
    <name evidence="3" type="ORF">GO988_15535</name>
</gene>
<proteinExistence type="predicted"/>
<protein>
    <recommendedName>
        <fullName evidence="2">Peptidase C51 domain-containing protein</fullName>
    </recommendedName>
</protein>
<dbReference type="Gene3D" id="3.90.1720.10">
    <property type="entry name" value="endopeptidase domain like (from Nostoc punctiforme)"/>
    <property type="match status" value="1"/>
</dbReference>
<feature type="chain" id="PRO_5029559784" description="Peptidase C51 domain-containing protein" evidence="1">
    <location>
        <begin position="23"/>
        <end position="190"/>
    </location>
</feature>
<evidence type="ECO:0000256" key="1">
    <source>
        <dbReference type="SAM" id="SignalP"/>
    </source>
</evidence>